<reference evidence="2" key="1">
    <citation type="journal article" date="2019" name="Int. J. Syst. Evol. Microbiol.">
        <title>The Global Catalogue of Microorganisms (GCM) 10K type strain sequencing project: providing services to taxonomists for standard genome sequencing and annotation.</title>
        <authorList>
            <consortium name="The Broad Institute Genomics Platform"/>
            <consortium name="The Broad Institute Genome Sequencing Center for Infectious Disease"/>
            <person name="Wu L."/>
            <person name="Ma J."/>
        </authorList>
    </citation>
    <scope>NUCLEOTIDE SEQUENCE [LARGE SCALE GENOMIC DNA]</scope>
    <source>
        <strain evidence="2">JCM 17342</strain>
    </source>
</reference>
<dbReference type="RefSeq" id="WP_344875283.1">
    <property type="nucleotide sequence ID" value="NZ_BAABAL010000009.1"/>
</dbReference>
<evidence type="ECO:0000313" key="1">
    <source>
        <dbReference type="EMBL" id="GAA4007136.1"/>
    </source>
</evidence>
<dbReference type="EMBL" id="BAABAL010000009">
    <property type="protein sequence ID" value="GAA4007136.1"/>
    <property type="molecule type" value="Genomic_DNA"/>
</dbReference>
<organism evidence="1 2">
    <name type="scientific">Allokutzneria multivorans</name>
    <dbReference type="NCBI Taxonomy" id="1142134"/>
    <lineage>
        <taxon>Bacteria</taxon>
        <taxon>Bacillati</taxon>
        <taxon>Actinomycetota</taxon>
        <taxon>Actinomycetes</taxon>
        <taxon>Pseudonocardiales</taxon>
        <taxon>Pseudonocardiaceae</taxon>
        <taxon>Allokutzneria</taxon>
    </lineage>
</organism>
<protein>
    <submittedName>
        <fullName evidence="1">Uncharacterized protein</fullName>
    </submittedName>
</protein>
<comment type="caution">
    <text evidence="1">The sequence shown here is derived from an EMBL/GenBank/DDBJ whole genome shotgun (WGS) entry which is preliminary data.</text>
</comment>
<dbReference type="Proteomes" id="UP001501747">
    <property type="component" value="Unassembled WGS sequence"/>
</dbReference>
<accession>A0ABP7S5N7</accession>
<keyword evidence="2" id="KW-1185">Reference proteome</keyword>
<sequence length="203" mass="21760">MDADRLLAGYLVATRGVRTDWQDAGLPGADLISMSDCVVDVVPANRDGWDDWFDDPVSAERSRAHADRPGLRVLAVGIAATDAPAVLQDMAEAGYGPDAGGMMGRLARREAFPDVRSGRASGFELVGFDVGAWHTWTCLGGLVDDVRQATGVRPGRWGLIQDEQEARRAAAWLTTSGLGDPKVFLWVPALLVDVSDHSTSMPD</sequence>
<gene>
    <name evidence="1" type="ORF">GCM10022247_31350</name>
</gene>
<evidence type="ECO:0000313" key="2">
    <source>
        <dbReference type="Proteomes" id="UP001501747"/>
    </source>
</evidence>
<name>A0ABP7S5N7_9PSEU</name>
<proteinExistence type="predicted"/>